<feature type="domain" description="Diphthamide synthase" evidence="1">
    <location>
        <begin position="9"/>
        <end position="218"/>
    </location>
</feature>
<dbReference type="PANTHER" id="PTHR12196">
    <property type="entry name" value="DOMAIN OF UNKNOWN FUNCTION 71 DUF71 -CONTAINING PROTEIN"/>
    <property type="match status" value="1"/>
</dbReference>
<dbReference type="NCBIfam" id="TIGR00290">
    <property type="entry name" value="MJ0570_dom"/>
    <property type="match status" value="1"/>
</dbReference>
<gene>
    <name evidence="2" type="ORF">SAMN04488132_11180</name>
</gene>
<sequence length="220" mass="24564">MKTVSDKKMLCSWSGGKDSCFALMQAVKEGYQPEVLLNVLNETGLRSRSHGIPPGLLEQQAMAADLPIHTISSSWQAYEAQFITALQSLKKQYDLSYAVFGDIDLQPHRDWEEKVCAQAELRALLPLWQQNRRKLVLEMIGSGIEAMIVSCNEEMGESYLGRMLGPSLLTELETMGIDACGENGEFHTFVINCPLFSYAVPVKVTGKQQHNGYWFADLAL</sequence>
<dbReference type="SUPFAM" id="SSF52402">
    <property type="entry name" value="Adenine nucleotide alpha hydrolases-like"/>
    <property type="match status" value="1"/>
</dbReference>
<dbReference type="Proteomes" id="UP000190888">
    <property type="component" value="Unassembled WGS sequence"/>
</dbReference>
<dbReference type="STRING" id="413434.SAMN04488132_11180"/>
<keyword evidence="3" id="KW-1185">Reference proteome</keyword>
<dbReference type="RefSeq" id="WP_078832464.1">
    <property type="nucleotide sequence ID" value="NZ_FUWH01000011.1"/>
</dbReference>
<dbReference type="InterPro" id="IPR030662">
    <property type="entry name" value="DPH6/MJ0570"/>
</dbReference>
<dbReference type="GO" id="GO:0017178">
    <property type="term" value="F:diphthine-ammonia ligase activity"/>
    <property type="evidence" value="ECO:0007669"/>
    <property type="project" value="TreeGrafter"/>
</dbReference>
<protein>
    <submittedName>
        <fullName evidence="2">MJ0570-related uncharacterized domain-containing protein</fullName>
    </submittedName>
</protein>
<organism evidence="2 3">
    <name type="scientific">Sediminibacterium ginsengisoli</name>
    <dbReference type="NCBI Taxonomy" id="413434"/>
    <lineage>
        <taxon>Bacteria</taxon>
        <taxon>Pseudomonadati</taxon>
        <taxon>Bacteroidota</taxon>
        <taxon>Chitinophagia</taxon>
        <taxon>Chitinophagales</taxon>
        <taxon>Chitinophagaceae</taxon>
        <taxon>Sediminibacterium</taxon>
    </lineage>
</organism>
<dbReference type="InterPro" id="IPR002761">
    <property type="entry name" value="Diphthami_syn_dom"/>
</dbReference>
<dbReference type="InterPro" id="IPR014729">
    <property type="entry name" value="Rossmann-like_a/b/a_fold"/>
</dbReference>
<evidence type="ECO:0000259" key="1">
    <source>
        <dbReference type="Pfam" id="PF01902"/>
    </source>
</evidence>
<accession>A0A1T4RBX9</accession>
<evidence type="ECO:0000313" key="2">
    <source>
        <dbReference type="EMBL" id="SKA13091.1"/>
    </source>
</evidence>
<dbReference type="Pfam" id="PF01902">
    <property type="entry name" value="Diphthami_syn_2"/>
    <property type="match status" value="1"/>
</dbReference>
<dbReference type="AlphaFoldDB" id="A0A1T4RBX9"/>
<dbReference type="Gene3D" id="3.90.1490.10">
    <property type="entry name" value="putative n-type atp pyrophosphatase, domain 2"/>
    <property type="match status" value="1"/>
</dbReference>
<name>A0A1T4RBX9_9BACT</name>
<dbReference type="PANTHER" id="PTHR12196:SF2">
    <property type="entry name" value="DIPHTHINE--AMMONIA LIGASE"/>
    <property type="match status" value="1"/>
</dbReference>
<dbReference type="Gene3D" id="3.40.50.620">
    <property type="entry name" value="HUPs"/>
    <property type="match status" value="1"/>
</dbReference>
<proteinExistence type="predicted"/>
<dbReference type="EMBL" id="FUWH01000011">
    <property type="protein sequence ID" value="SKA13091.1"/>
    <property type="molecule type" value="Genomic_DNA"/>
</dbReference>
<evidence type="ECO:0000313" key="3">
    <source>
        <dbReference type="Proteomes" id="UP000190888"/>
    </source>
</evidence>
<dbReference type="GO" id="GO:0017183">
    <property type="term" value="P:protein histidyl modification to diphthamide"/>
    <property type="evidence" value="ECO:0007669"/>
    <property type="project" value="TreeGrafter"/>
</dbReference>
<dbReference type="CDD" id="cd01994">
    <property type="entry name" value="AANH_PF0828-like"/>
    <property type="match status" value="1"/>
</dbReference>
<reference evidence="2 3" key="1">
    <citation type="submission" date="2017-02" db="EMBL/GenBank/DDBJ databases">
        <authorList>
            <person name="Peterson S.W."/>
        </authorList>
    </citation>
    <scope>NUCLEOTIDE SEQUENCE [LARGE SCALE GENOMIC DNA]</scope>
    <source>
        <strain evidence="2 3">DSM 22335</strain>
    </source>
</reference>